<dbReference type="Pfam" id="PF10049">
    <property type="entry name" value="DUF2283"/>
    <property type="match status" value="1"/>
</dbReference>
<dbReference type="InterPro" id="IPR019270">
    <property type="entry name" value="DUF2283"/>
</dbReference>
<name>A0A6F8ZIE7_9FIRM</name>
<sequence length="75" mass="8169">MFGFDRFPHTYDPEADALYVRLGPGPVARQMTVTPAIIADLAANGGLVGLEILDPRHHAEMAARWLASQPMAQPQ</sequence>
<reference evidence="1 2" key="1">
    <citation type="submission" date="2020-02" db="EMBL/GenBank/DDBJ databases">
        <authorList>
            <person name="Hogendoorn C."/>
        </authorList>
    </citation>
    <scope>NUCLEOTIDE SEQUENCE [LARGE SCALE GENOMIC DNA]</scope>
    <source>
        <strain evidence="1">R501</strain>
    </source>
</reference>
<evidence type="ECO:0000313" key="2">
    <source>
        <dbReference type="Proteomes" id="UP000503399"/>
    </source>
</evidence>
<gene>
    <name evidence="1" type="ORF">R50_2071</name>
</gene>
<dbReference type="AlphaFoldDB" id="A0A6F8ZIE7"/>
<dbReference type="KEGG" id="hfv:R50_2071"/>
<evidence type="ECO:0008006" key="3">
    <source>
        <dbReference type="Google" id="ProtNLM"/>
    </source>
</evidence>
<evidence type="ECO:0000313" key="1">
    <source>
        <dbReference type="EMBL" id="CAB1129568.1"/>
    </source>
</evidence>
<accession>A0A6F8ZIE7</accession>
<dbReference type="EMBL" id="LR778114">
    <property type="protein sequence ID" value="CAB1129568.1"/>
    <property type="molecule type" value="Genomic_DNA"/>
</dbReference>
<keyword evidence="2" id="KW-1185">Reference proteome</keyword>
<protein>
    <recommendedName>
        <fullName evidence="3">DUF2283 domain-containing protein</fullName>
    </recommendedName>
</protein>
<proteinExistence type="predicted"/>
<organism evidence="1 2">
    <name type="scientific">Candidatus Hydrogenisulfobacillus filiaventi</name>
    <dbReference type="NCBI Taxonomy" id="2707344"/>
    <lineage>
        <taxon>Bacteria</taxon>
        <taxon>Bacillati</taxon>
        <taxon>Bacillota</taxon>
        <taxon>Clostridia</taxon>
        <taxon>Eubacteriales</taxon>
        <taxon>Clostridiales Family XVII. Incertae Sedis</taxon>
        <taxon>Candidatus Hydrogenisulfobacillus</taxon>
    </lineage>
</organism>
<dbReference type="Proteomes" id="UP000503399">
    <property type="component" value="Chromosome"/>
</dbReference>